<dbReference type="EMBL" id="CP011125">
    <property type="protein sequence ID" value="AKF10732.1"/>
    <property type="molecule type" value="Genomic_DNA"/>
</dbReference>
<organism evidence="9 10">
    <name type="scientific">Sandaracinus amylolyticus</name>
    <dbReference type="NCBI Taxonomy" id="927083"/>
    <lineage>
        <taxon>Bacteria</taxon>
        <taxon>Pseudomonadati</taxon>
        <taxon>Myxococcota</taxon>
        <taxon>Polyangia</taxon>
        <taxon>Polyangiales</taxon>
        <taxon>Sandaracinaceae</taxon>
        <taxon>Sandaracinus</taxon>
    </lineage>
</organism>
<proteinExistence type="inferred from homology"/>
<dbReference type="KEGG" id="samy:DB32_007881"/>
<feature type="domain" description="RNA polymerase sigma-70 region 2" evidence="7">
    <location>
        <begin position="26"/>
        <end position="93"/>
    </location>
</feature>
<evidence type="ECO:0000256" key="4">
    <source>
        <dbReference type="ARBA" id="ARBA00023125"/>
    </source>
</evidence>
<dbReference type="InterPro" id="IPR007630">
    <property type="entry name" value="RNA_pol_sigma70_r4"/>
</dbReference>
<dbReference type="PANTHER" id="PTHR30376">
    <property type="entry name" value="SIGMA FACTOR RPOH HEAT SHOCK RELATED"/>
    <property type="match status" value="1"/>
</dbReference>
<dbReference type="GO" id="GO:0016987">
    <property type="term" value="F:sigma factor activity"/>
    <property type="evidence" value="ECO:0007669"/>
    <property type="project" value="UniProtKB-KW"/>
</dbReference>
<feature type="domain" description="RNA polymerase sigma-70 region 3" evidence="6">
    <location>
        <begin position="114"/>
        <end position="182"/>
    </location>
</feature>
<gene>
    <name evidence="9" type="ORF">DB32_007881</name>
</gene>
<reference evidence="9 10" key="1">
    <citation type="submission" date="2015-03" db="EMBL/GenBank/DDBJ databases">
        <title>Genome assembly of Sandaracinus amylolyticus DSM 53668.</title>
        <authorList>
            <person name="Sharma G."/>
            <person name="Subramanian S."/>
        </authorList>
    </citation>
    <scope>NUCLEOTIDE SEQUENCE [LARGE SCALE GENOMIC DNA]</scope>
    <source>
        <strain evidence="9 10">DSM 53668</strain>
    </source>
</reference>
<keyword evidence="3" id="KW-0731">Sigma factor</keyword>
<dbReference type="Gene3D" id="1.10.601.10">
    <property type="entry name" value="RNA Polymerase Primary Sigma Factor"/>
    <property type="match status" value="1"/>
</dbReference>
<dbReference type="Proteomes" id="UP000034883">
    <property type="component" value="Chromosome"/>
</dbReference>
<evidence type="ECO:0000256" key="2">
    <source>
        <dbReference type="ARBA" id="ARBA00023015"/>
    </source>
</evidence>
<keyword evidence="4" id="KW-0238">DNA-binding</keyword>
<feature type="domain" description="RNA polymerase sigma-70 region 4" evidence="8">
    <location>
        <begin position="203"/>
        <end position="248"/>
    </location>
</feature>
<keyword evidence="10" id="KW-1185">Reference proteome</keyword>
<sequence>MLTREEERDLVTRMKSTGEESLRRRLVESHLRLVVKIVRGYPALQRCMMDAIQEGNVGLLVAADRFDPERGVLFSTYASLWIRAYVIAFLRDRLRVVRSSTTRAGRRLFFNVGRAHASLLAENIEPTREAIAERLGVDASEVESLLARLENRDVSLSAATGDGSRRTVEDTLANDLPGPEEVVAAHEERERAVSAINHFRQQLGDRDACIFDHRLVADEPASLRAVGEQIGVSGERVRQLERRLRDRLADHLRACA</sequence>
<dbReference type="InterPro" id="IPR014284">
    <property type="entry name" value="RNA_pol_sigma-70_dom"/>
</dbReference>
<dbReference type="PRINTS" id="PR00046">
    <property type="entry name" value="SIGMA70FCT"/>
</dbReference>
<dbReference type="Pfam" id="PF04542">
    <property type="entry name" value="Sigma70_r2"/>
    <property type="match status" value="1"/>
</dbReference>
<dbReference type="InterPro" id="IPR013325">
    <property type="entry name" value="RNA_pol_sigma_r2"/>
</dbReference>
<dbReference type="NCBIfam" id="TIGR02937">
    <property type="entry name" value="sigma70-ECF"/>
    <property type="match status" value="1"/>
</dbReference>
<keyword evidence="5" id="KW-0804">Transcription</keyword>
<evidence type="ECO:0000256" key="1">
    <source>
        <dbReference type="ARBA" id="ARBA00007788"/>
    </source>
</evidence>
<dbReference type="InterPro" id="IPR000943">
    <property type="entry name" value="RNA_pol_sigma70"/>
</dbReference>
<dbReference type="InterPro" id="IPR007627">
    <property type="entry name" value="RNA_pol_sigma70_r2"/>
</dbReference>
<dbReference type="STRING" id="927083.DB32_007881"/>
<dbReference type="Pfam" id="PF04545">
    <property type="entry name" value="Sigma70_r4"/>
    <property type="match status" value="1"/>
</dbReference>
<accession>A0A0F6YMH6</accession>
<evidence type="ECO:0000313" key="9">
    <source>
        <dbReference type="EMBL" id="AKF10732.1"/>
    </source>
</evidence>
<evidence type="ECO:0000259" key="7">
    <source>
        <dbReference type="Pfam" id="PF04542"/>
    </source>
</evidence>
<evidence type="ECO:0000256" key="5">
    <source>
        <dbReference type="ARBA" id="ARBA00023163"/>
    </source>
</evidence>
<dbReference type="InterPro" id="IPR050813">
    <property type="entry name" value="Sigma-70_Factor"/>
</dbReference>
<dbReference type="PANTHER" id="PTHR30376:SF3">
    <property type="entry name" value="RNA POLYMERASE SIGMA FACTOR RPOH"/>
    <property type="match status" value="1"/>
</dbReference>
<comment type="similarity">
    <text evidence="1">Belongs to the sigma-70 factor family.</text>
</comment>
<dbReference type="InterPro" id="IPR013324">
    <property type="entry name" value="RNA_pol_sigma_r3/r4-like"/>
</dbReference>
<evidence type="ECO:0000256" key="3">
    <source>
        <dbReference type="ARBA" id="ARBA00023082"/>
    </source>
</evidence>
<dbReference type="Gene3D" id="1.20.140.160">
    <property type="match status" value="1"/>
</dbReference>
<evidence type="ECO:0000259" key="6">
    <source>
        <dbReference type="Pfam" id="PF04539"/>
    </source>
</evidence>
<dbReference type="Pfam" id="PF04539">
    <property type="entry name" value="Sigma70_r3"/>
    <property type="match status" value="1"/>
</dbReference>
<dbReference type="SUPFAM" id="SSF88659">
    <property type="entry name" value="Sigma3 and sigma4 domains of RNA polymerase sigma factors"/>
    <property type="match status" value="1"/>
</dbReference>
<protein>
    <submittedName>
        <fullName evidence="9">RNA polymerase sigma factor RpoH</fullName>
    </submittedName>
</protein>
<dbReference type="SUPFAM" id="SSF88946">
    <property type="entry name" value="Sigma2 domain of RNA polymerase sigma factors"/>
    <property type="match status" value="1"/>
</dbReference>
<keyword evidence="2" id="KW-0805">Transcription regulation</keyword>
<dbReference type="AlphaFoldDB" id="A0A0F6YMH6"/>
<dbReference type="GO" id="GO:0006352">
    <property type="term" value="P:DNA-templated transcription initiation"/>
    <property type="evidence" value="ECO:0007669"/>
    <property type="project" value="InterPro"/>
</dbReference>
<evidence type="ECO:0000313" key="10">
    <source>
        <dbReference type="Proteomes" id="UP000034883"/>
    </source>
</evidence>
<evidence type="ECO:0000259" key="8">
    <source>
        <dbReference type="Pfam" id="PF04545"/>
    </source>
</evidence>
<dbReference type="InterPro" id="IPR007624">
    <property type="entry name" value="RNA_pol_sigma70_r3"/>
</dbReference>
<dbReference type="GO" id="GO:0003677">
    <property type="term" value="F:DNA binding"/>
    <property type="evidence" value="ECO:0007669"/>
    <property type="project" value="UniProtKB-KW"/>
</dbReference>
<name>A0A0F6YMH6_9BACT</name>